<evidence type="ECO:0000313" key="1">
    <source>
        <dbReference type="EMBL" id="ODA30847.1"/>
    </source>
</evidence>
<reference evidence="1 2" key="1">
    <citation type="submission" date="2016-05" db="EMBL/GenBank/DDBJ databases">
        <title>Genomic and physiological characterization of Planctopirus sp. isolated from fresh water lake.</title>
        <authorList>
            <person name="Subhash Y."/>
            <person name="Ramana C."/>
        </authorList>
    </citation>
    <scope>NUCLEOTIDE SEQUENCE [LARGE SCALE GENOMIC DNA]</scope>
    <source>
        <strain evidence="1 2">JC280</strain>
    </source>
</reference>
<gene>
    <name evidence="1" type="ORF">A6X21_05290</name>
</gene>
<dbReference type="InterPro" id="IPR046743">
    <property type="entry name" value="DUF6793"/>
</dbReference>
<protein>
    <submittedName>
        <fullName evidence="1">Uncharacterized protein</fullName>
    </submittedName>
</protein>
<dbReference type="AlphaFoldDB" id="A0A1C3EC65"/>
<dbReference type="OrthoDB" id="274994at2"/>
<evidence type="ECO:0000313" key="2">
    <source>
        <dbReference type="Proteomes" id="UP000094828"/>
    </source>
</evidence>
<keyword evidence="2" id="KW-1185">Reference proteome</keyword>
<accession>A0A1C3EC65</accession>
<dbReference type="Pfam" id="PF20593">
    <property type="entry name" value="DUF6793"/>
    <property type="match status" value="1"/>
</dbReference>
<name>A0A1C3EC65_9PLAN</name>
<dbReference type="STRING" id="1841610.A6X21_05290"/>
<dbReference type="RefSeq" id="WP_068848179.1">
    <property type="nucleotide sequence ID" value="NZ_LYDR01000099.1"/>
</dbReference>
<proteinExistence type="predicted"/>
<comment type="caution">
    <text evidence="1">The sequence shown here is derived from an EMBL/GenBank/DDBJ whole genome shotgun (WGS) entry which is preliminary data.</text>
</comment>
<organism evidence="1 2">
    <name type="scientific">Planctopirus hydrillae</name>
    <dbReference type="NCBI Taxonomy" id="1841610"/>
    <lineage>
        <taxon>Bacteria</taxon>
        <taxon>Pseudomonadati</taxon>
        <taxon>Planctomycetota</taxon>
        <taxon>Planctomycetia</taxon>
        <taxon>Planctomycetales</taxon>
        <taxon>Planctomycetaceae</taxon>
        <taxon>Planctopirus</taxon>
    </lineage>
</organism>
<sequence length="107" mass="11955">MPLFEIETSAHIMVAWTESREAAEALTQETFPDEEILRIGRRPRDAWVISKRLLGLTGPASPSEMARDCLAKSHGNKIEAIHLYMVGMGVSEDEAQRAIETNMSLGW</sequence>
<dbReference type="Proteomes" id="UP000094828">
    <property type="component" value="Unassembled WGS sequence"/>
</dbReference>
<dbReference type="EMBL" id="LYDR01000099">
    <property type="protein sequence ID" value="ODA30847.1"/>
    <property type="molecule type" value="Genomic_DNA"/>
</dbReference>